<evidence type="ECO:0000256" key="1">
    <source>
        <dbReference type="ARBA" id="ARBA00004071"/>
    </source>
</evidence>
<comment type="function">
    <text evidence="1">Alpha-L-fucosidase is responsible for hydrolyzing the alpha-1,6-linked fucose joined to the reducing-end N-acetylglucosamine of the carbohydrate moieties of glycoproteins.</text>
</comment>
<feature type="domain" description="Glycoside hydrolase family 29 N-terminal" evidence="8">
    <location>
        <begin position="333"/>
        <end position="700"/>
    </location>
</feature>
<dbReference type="GO" id="GO:0004560">
    <property type="term" value="F:alpha-L-fucosidase activity"/>
    <property type="evidence" value="ECO:0007669"/>
    <property type="project" value="UniProtKB-EC"/>
</dbReference>
<dbReference type="GeneID" id="59352656"/>
<reference evidence="9" key="1">
    <citation type="submission" date="2020-05" db="EMBL/GenBank/DDBJ databases">
        <title>Mycena genomes resolve the evolution of fungal bioluminescence.</title>
        <authorList>
            <person name="Tsai I.J."/>
        </authorList>
    </citation>
    <scope>NUCLEOTIDE SEQUENCE</scope>
    <source>
        <strain evidence="9">171206Taipei</strain>
    </source>
</reference>
<keyword evidence="4 7" id="KW-0732">Signal</keyword>
<evidence type="ECO:0000313" key="9">
    <source>
        <dbReference type="EMBL" id="KAF7289967.1"/>
    </source>
</evidence>
<keyword evidence="6" id="KW-0326">Glycosidase</keyword>
<accession>A0A8H6VQ49</accession>
<evidence type="ECO:0000256" key="2">
    <source>
        <dbReference type="ARBA" id="ARBA00007951"/>
    </source>
</evidence>
<dbReference type="SUPFAM" id="SSF51445">
    <property type="entry name" value="(Trans)glycosidases"/>
    <property type="match status" value="1"/>
</dbReference>
<dbReference type="PRINTS" id="PR00741">
    <property type="entry name" value="GLHYDRLASE29"/>
</dbReference>
<dbReference type="PANTHER" id="PTHR10030:SF37">
    <property type="entry name" value="ALPHA-L-FUCOSIDASE-RELATED"/>
    <property type="match status" value="1"/>
</dbReference>
<dbReference type="Gene3D" id="3.20.20.80">
    <property type="entry name" value="Glycosidases"/>
    <property type="match status" value="1"/>
</dbReference>
<comment type="similarity">
    <text evidence="2">Belongs to the glycosyl hydrolase 29 family.</text>
</comment>
<feature type="signal peptide" evidence="7">
    <location>
        <begin position="1"/>
        <end position="19"/>
    </location>
</feature>
<evidence type="ECO:0000256" key="5">
    <source>
        <dbReference type="ARBA" id="ARBA00022801"/>
    </source>
</evidence>
<evidence type="ECO:0000259" key="8">
    <source>
        <dbReference type="Pfam" id="PF01120"/>
    </source>
</evidence>
<proteinExistence type="inferred from homology"/>
<dbReference type="GO" id="GO:0006004">
    <property type="term" value="P:fucose metabolic process"/>
    <property type="evidence" value="ECO:0007669"/>
    <property type="project" value="InterPro"/>
</dbReference>
<dbReference type="InterPro" id="IPR016286">
    <property type="entry name" value="FUC_metazoa-typ"/>
</dbReference>
<comment type="caution">
    <text evidence="9">The sequence shown here is derived from an EMBL/GenBank/DDBJ whole genome shotgun (WGS) entry which is preliminary data.</text>
</comment>
<gene>
    <name evidence="9" type="ORF">MIND_01372000</name>
</gene>
<keyword evidence="10" id="KW-1185">Reference proteome</keyword>
<dbReference type="InterPro" id="IPR000933">
    <property type="entry name" value="Glyco_hydro_29"/>
</dbReference>
<dbReference type="InterPro" id="IPR057739">
    <property type="entry name" value="Glyco_hydro_29_N"/>
</dbReference>
<dbReference type="GO" id="GO:0016139">
    <property type="term" value="P:glycoside catabolic process"/>
    <property type="evidence" value="ECO:0007669"/>
    <property type="project" value="TreeGrafter"/>
</dbReference>
<dbReference type="InterPro" id="IPR017853">
    <property type="entry name" value="GH"/>
</dbReference>
<dbReference type="AlphaFoldDB" id="A0A8H6VQ49"/>
<organism evidence="9 10">
    <name type="scientific">Mycena indigotica</name>
    <dbReference type="NCBI Taxonomy" id="2126181"/>
    <lineage>
        <taxon>Eukaryota</taxon>
        <taxon>Fungi</taxon>
        <taxon>Dikarya</taxon>
        <taxon>Basidiomycota</taxon>
        <taxon>Agaricomycotina</taxon>
        <taxon>Agaricomycetes</taxon>
        <taxon>Agaricomycetidae</taxon>
        <taxon>Agaricales</taxon>
        <taxon>Marasmiineae</taxon>
        <taxon>Mycenaceae</taxon>
        <taxon>Mycena</taxon>
    </lineage>
</organism>
<evidence type="ECO:0000256" key="6">
    <source>
        <dbReference type="ARBA" id="ARBA00023295"/>
    </source>
</evidence>
<evidence type="ECO:0000313" key="10">
    <source>
        <dbReference type="Proteomes" id="UP000636479"/>
    </source>
</evidence>
<dbReference type="Pfam" id="PF01120">
    <property type="entry name" value="Alpha_L_fucos"/>
    <property type="match status" value="1"/>
</dbReference>
<sequence>MIFLPFLLDILCSLSFSNTAVTAALAIYPSQPIGLETLLNNNAVVDFSGNGGAFNGSLLPTGSFSYDGLTFSLPSSWDDAADNNVLANGQVLKLDKPTFAHELHFLYAGDGDNASPTLSVFTLQFSDGSSYTINGKFVEAKSWWVWANVNRAAIITPYHFQGGTKNFNATNIYEYSTAVPSESPLTAIVFPSQTTGSRMHVFALSITPSSTDVNSAALALSIRRAHFSQRWQLVNGDRVQAVQVTIANLLPGYTLAQSPSRAINSPHSIEIVGDGLKTLNTGNFSRLVPGDQARVDVFVTGARAGGSAMVNIRDSTGKIIATSTALPTALLIEEYTPDTTSLSLHETPSWWNSAKYGIFIHWGVYSKPAFVNRAIFSWMSTEFLQAPPNQYAEWYDWDIRQPPDASNPTWVHHLDTYGKDVAYDDFIPQFTASKFNASAWVDIIDRAGAKYFVLVSKHHDGFALFDTGNTTNRNSVQLGPKRDLVAELFQTAKDEKPDLHRGTYYSLPEWFSPDFAKYGFGSWPGGLAHNAFNTTPALEPYTGRLDIDDYLTDLQLPQMVDLATKYDTEIMWCDIGGPNRNLEFAATFYNHAMSQGRQVTLNDRCGILPDFDTPEYATFGSIQPTKWESSEGMDPFSYGLNLATNASQYKNGTTIVQSLVDITAKNGNFLLDIGPTADGEIIQPMVDNLLDAGSWLEFAGDCVYDTDYWFPASEDPKPVNGTPAARFTTTPNTFCIIAFAPPSDGSLVVGKRLPLMLGDEIVALRPSGPSSPLAWNISASGDLTIQVSSADVEGVRFAWPFRVS</sequence>
<dbReference type="EC" id="3.2.1.51" evidence="3"/>
<keyword evidence="5 9" id="KW-0378">Hydrolase</keyword>
<name>A0A8H6VQ49_9AGAR</name>
<feature type="chain" id="PRO_5034834922" description="alpha-L-fucosidase" evidence="7">
    <location>
        <begin position="20"/>
        <end position="804"/>
    </location>
</feature>
<dbReference type="PANTHER" id="PTHR10030">
    <property type="entry name" value="ALPHA-L-FUCOSIDASE"/>
    <property type="match status" value="1"/>
</dbReference>
<evidence type="ECO:0000256" key="4">
    <source>
        <dbReference type="ARBA" id="ARBA00022729"/>
    </source>
</evidence>
<dbReference type="OrthoDB" id="6039950at2759"/>
<dbReference type="EMBL" id="JACAZF010000016">
    <property type="protein sequence ID" value="KAF7289967.1"/>
    <property type="molecule type" value="Genomic_DNA"/>
</dbReference>
<dbReference type="RefSeq" id="XP_037213696.1">
    <property type="nucleotide sequence ID" value="XM_037370140.1"/>
</dbReference>
<evidence type="ECO:0000256" key="7">
    <source>
        <dbReference type="SAM" id="SignalP"/>
    </source>
</evidence>
<dbReference type="Proteomes" id="UP000636479">
    <property type="component" value="Unassembled WGS sequence"/>
</dbReference>
<evidence type="ECO:0000256" key="3">
    <source>
        <dbReference type="ARBA" id="ARBA00012662"/>
    </source>
</evidence>
<dbReference type="SMART" id="SM00812">
    <property type="entry name" value="Alpha_L_fucos"/>
    <property type="match status" value="1"/>
</dbReference>
<protein>
    <recommendedName>
        <fullName evidence="3">alpha-L-fucosidase</fullName>
        <ecNumber evidence="3">3.2.1.51</ecNumber>
    </recommendedName>
</protein>